<dbReference type="NCBIfam" id="TIGR01930">
    <property type="entry name" value="AcCoA-C-Actrans"/>
    <property type="match status" value="1"/>
</dbReference>
<dbReference type="PROSITE" id="PS00098">
    <property type="entry name" value="THIOLASE_1"/>
    <property type="match status" value="1"/>
</dbReference>
<evidence type="ECO:0000256" key="1">
    <source>
        <dbReference type="ARBA" id="ARBA00005189"/>
    </source>
</evidence>
<dbReference type="GO" id="GO:0006635">
    <property type="term" value="P:fatty acid beta-oxidation"/>
    <property type="evidence" value="ECO:0007669"/>
    <property type="project" value="TreeGrafter"/>
</dbReference>
<sequence>MKNNNAYIVTGYRTAVAKSGRGGFRFYRPDDLAANVIKRIMEDVPNLDPKRIDDVIVGNANPEAEQGLNVGRLISLMGLDTDKAPGMTVNRYCASGLETIAIATAKINNGMADCIIAGGVESMSAIPMGGWRIVPNPKVGKENPTWYWGMGLTAEAVAQQFKVSREDQDKFALESHNRALRAIAEGRFVDDIVPIDVEHIYLDENEKRQVHKYTVDTDEGPRKGSTYEALARLRPVFDAKGSVTAGNSSQTSDGAAFTLVMSEKMVKELGLEPVARLASYNVVGVEPRIMGIGPVDAIPLAIKSAGLKLNDINLFELNEAFASQSLAVIREVGLDPDIVNVNGGAISMGHPLGCTGAKLTVQMMNELKKRNERYGVVTMCVGTGQGAAGVIERL</sequence>
<dbReference type="PROSITE" id="PS00099">
    <property type="entry name" value="THIOLASE_3"/>
    <property type="match status" value="1"/>
</dbReference>
<name>A0A2U2XBP9_9FLAO</name>
<comment type="similarity">
    <text evidence="2 7">Belongs to the thiolase-like superfamily. Thiolase family.</text>
</comment>
<dbReference type="InterPro" id="IPR016039">
    <property type="entry name" value="Thiolase-like"/>
</dbReference>
<dbReference type="CDD" id="cd00751">
    <property type="entry name" value="thiolase"/>
    <property type="match status" value="1"/>
</dbReference>
<accession>A0A2U2XBP9</accession>
<dbReference type="EC" id="2.3.1.16" evidence="5"/>
<reference evidence="10 11" key="1">
    <citation type="submission" date="2018-05" db="EMBL/GenBank/DDBJ databases">
        <title>Brumimicrobium oceani sp. nov., isolated from coastal sediment.</title>
        <authorList>
            <person name="Kou Y."/>
        </authorList>
    </citation>
    <scope>NUCLEOTIDE SEQUENCE [LARGE SCALE GENOMIC DNA]</scope>
    <source>
        <strain evidence="10 11">C305</strain>
    </source>
</reference>
<evidence type="ECO:0000256" key="4">
    <source>
        <dbReference type="ARBA" id="ARBA00023315"/>
    </source>
</evidence>
<dbReference type="PIRSF" id="PIRSF000429">
    <property type="entry name" value="Ac-CoA_Ac_transf"/>
    <property type="match status" value="1"/>
</dbReference>
<keyword evidence="4 7" id="KW-0012">Acyltransferase</keyword>
<dbReference type="Proteomes" id="UP000245370">
    <property type="component" value="Unassembled WGS sequence"/>
</dbReference>
<evidence type="ECO:0000259" key="8">
    <source>
        <dbReference type="Pfam" id="PF00108"/>
    </source>
</evidence>
<dbReference type="GO" id="GO:0005737">
    <property type="term" value="C:cytoplasm"/>
    <property type="evidence" value="ECO:0007669"/>
    <property type="project" value="UniProtKB-ARBA"/>
</dbReference>
<feature type="active site" description="Proton acceptor" evidence="6">
    <location>
        <position position="380"/>
    </location>
</feature>
<dbReference type="PROSITE" id="PS00737">
    <property type="entry name" value="THIOLASE_2"/>
    <property type="match status" value="1"/>
</dbReference>
<dbReference type="InterPro" id="IPR050215">
    <property type="entry name" value="Thiolase-like_sf_Thiolase"/>
</dbReference>
<dbReference type="EMBL" id="QFRJ01000008">
    <property type="protein sequence ID" value="PWH85131.1"/>
    <property type="molecule type" value="Genomic_DNA"/>
</dbReference>
<dbReference type="InterPro" id="IPR002155">
    <property type="entry name" value="Thiolase"/>
</dbReference>
<dbReference type="GO" id="GO:0003988">
    <property type="term" value="F:acetyl-CoA C-acyltransferase activity"/>
    <property type="evidence" value="ECO:0007669"/>
    <property type="project" value="UniProtKB-EC"/>
</dbReference>
<dbReference type="InterPro" id="IPR020616">
    <property type="entry name" value="Thiolase_N"/>
</dbReference>
<dbReference type="FunFam" id="3.40.47.10:FF:000010">
    <property type="entry name" value="Acetyl-CoA acetyltransferase (Thiolase)"/>
    <property type="match status" value="1"/>
</dbReference>
<evidence type="ECO:0000313" key="10">
    <source>
        <dbReference type="EMBL" id="PWH85131.1"/>
    </source>
</evidence>
<proteinExistence type="inferred from homology"/>
<dbReference type="Pfam" id="PF02803">
    <property type="entry name" value="Thiolase_C"/>
    <property type="match status" value="1"/>
</dbReference>
<dbReference type="InterPro" id="IPR020613">
    <property type="entry name" value="Thiolase_CS"/>
</dbReference>
<organism evidence="10 11">
    <name type="scientific">Brumimicrobium oceani</name>
    <dbReference type="NCBI Taxonomy" id="2100725"/>
    <lineage>
        <taxon>Bacteria</taxon>
        <taxon>Pseudomonadati</taxon>
        <taxon>Bacteroidota</taxon>
        <taxon>Flavobacteriia</taxon>
        <taxon>Flavobacteriales</taxon>
        <taxon>Crocinitomicaceae</taxon>
        <taxon>Brumimicrobium</taxon>
    </lineage>
</organism>
<evidence type="ECO:0000256" key="2">
    <source>
        <dbReference type="ARBA" id="ARBA00010982"/>
    </source>
</evidence>
<feature type="active site" description="Acyl-thioester intermediate" evidence="6">
    <location>
        <position position="93"/>
    </location>
</feature>
<gene>
    <name evidence="10" type="ORF">DIT68_10875</name>
</gene>
<dbReference type="GO" id="GO:0010124">
    <property type="term" value="P:phenylacetate catabolic process"/>
    <property type="evidence" value="ECO:0007669"/>
    <property type="project" value="TreeGrafter"/>
</dbReference>
<evidence type="ECO:0000256" key="7">
    <source>
        <dbReference type="RuleBase" id="RU003557"/>
    </source>
</evidence>
<feature type="active site" description="Proton acceptor" evidence="6">
    <location>
        <position position="350"/>
    </location>
</feature>
<reference evidence="10 11" key="2">
    <citation type="submission" date="2018-05" db="EMBL/GenBank/DDBJ databases">
        <authorList>
            <person name="Lanie J.A."/>
            <person name="Ng W.-L."/>
            <person name="Kazmierczak K.M."/>
            <person name="Andrzejewski T.M."/>
            <person name="Davidsen T.M."/>
            <person name="Wayne K.J."/>
            <person name="Tettelin H."/>
            <person name="Glass J.I."/>
            <person name="Rusch D."/>
            <person name="Podicherti R."/>
            <person name="Tsui H.-C.T."/>
            <person name="Winkler M.E."/>
        </authorList>
    </citation>
    <scope>NUCLEOTIDE SEQUENCE [LARGE SCALE GENOMIC DNA]</scope>
    <source>
        <strain evidence="10 11">C305</strain>
    </source>
</reference>
<feature type="domain" description="Thiolase N-terminal" evidence="8">
    <location>
        <begin position="7"/>
        <end position="264"/>
    </location>
</feature>
<keyword evidence="3 7" id="KW-0808">Transferase</keyword>
<comment type="pathway">
    <text evidence="1">Lipid metabolism.</text>
</comment>
<dbReference type="PANTHER" id="PTHR43853">
    <property type="entry name" value="3-KETOACYL-COA THIOLASE, PEROXISOMAL"/>
    <property type="match status" value="1"/>
</dbReference>
<dbReference type="Pfam" id="PF00108">
    <property type="entry name" value="Thiolase_N"/>
    <property type="match status" value="1"/>
</dbReference>
<dbReference type="AlphaFoldDB" id="A0A2U2XBP9"/>
<dbReference type="RefSeq" id="WP_109359833.1">
    <property type="nucleotide sequence ID" value="NZ_QFRJ01000008.1"/>
</dbReference>
<evidence type="ECO:0000256" key="6">
    <source>
        <dbReference type="PIRSR" id="PIRSR000429-1"/>
    </source>
</evidence>
<evidence type="ECO:0000259" key="9">
    <source>
        <dbReference type="Pfam" id="PF02803"/>
    </source>
</evidence>
<protein>
    <recommendedName>
        <fullName evidence="5">acetyl-CoA C-acyltransferase</fullName>
        <ecNumber evidence="5">2.3.1.16</ecNumber>
    </recommendedName>
</protein>
<dbReference type="SUPFAM" id="SSF53901">
    <property type="entry name" value="Thiolase-like"/>
    <property type="match status" value="2"/>
</dbReference>
<dbReference type="OrthoDB" id="9764892at2"/>
<feature type="domain" description="Thiolase C-terminal" evidence="9">
    <location>
        <begin position="272"/>
        <end position="393"/>
    </location>
</feature>
<dbReference type="Gene3D" id="3.40.47.10">
    <property type="match status" value="1"/>
</dbReference>
<dbReference type="InterPro" id="IPR020615">
    <property type="entry name" value="Thiolase_acyl_enz_int_AS"/>
</dbReference>
<dbReference type="InterPro" id="IPR020617">
    <property type="entry name" value="Thiolase_C"/>
</dbReference>
<evidence type="ECO:0000313" key="11">
    <source>
        <dbReference type="Proteomes" id="UP000245370"/>
    </source>
</evidence>
<keyword evidence="11" id="KW-1185">Reference proteome</keyword>
<comment type="caution">
    <text evidence="10">The sequence shown here is derived from an EMBL/GenBank/DDBJ whole genome shotgun (WGS) entry which is preliminary data.</text>
</comment>
<dbReference type="InterPro" id="IPR020610">
    <property type="entry name" value="Thiolase_AS"/>
</dbReference>
<evidence type="ECO:0000256" key="5">
    <source>
        <dbReference type="ARBA" id="ARBA00024073"/>
    </source>
</evidence>
<dbReference type="PANTHER" id="PTHR43853:SF21">
    <property type="entry name" value="STEROID 3-KETOACYL-COA THIOLASE"/>
    <property type="match status" value="1"/>
</dbReference>
<evidence type="ECO:0000256" key="3">
    <source>
        <dbReference type="ARBA" id="ARBA00022679"/>
    </source>
</evidence>